<dbReference type="PATRIC" id="fig|913084.3.peg.132"/>
<dbReference type="Proteomes" id="UP000004776">
    <property type="component" value="Unassembled WGS sequence"/>
</dbReference>
<accession>G5RQ73</accession>
<dbReference type="AlphaFoldDB" id="G5RQ73"/>
<evidence type="ECO:0000313" key="1">
    <source>
        <dbReference type="EMBL" id="EHD07353.1"/>
    </source>
</evidence>
<organism evidence="1 2">
    <name type="scientific">Salmonella enterica subsp. enterica serovar Urbana str. R8-2977</name>
    <dbReference type="NCBI Taxonomy" id="913084"/>
    <lineage>
        <taxon>Bacteria</taxon>
        <taxon>Pseudomonadati</taxon>
        <taxon>Pseudomonadota</taxon>
        <taxon>Gammaproteobacteria</taxon>
        <taxon>Enterobacterales</taxon>
        <taxon>Enterobacteriaceae</taxon>
        <taxon>Salmonella</taxon>
    </lineage>
</organism>
<sequence length="66" mass="7512">MITLCRYKKISPKETLSVTGRATIDIQPVISLWEIKTQLNSVMLLMNKTSVLPRDSIKITPLKEII</sequence>
<evidence type="ECO:0000313" key="2">
    <source>
        <dbReference type="Proteomes" id="UP000004776"/>
    </source>
</evidence>
<gene>
    <name evidence="1" type="ORF">LTSEURB_0171</name>
</gene>
<name>G5RQ73_SALET</name>
<dbReference type="EMBL" id="AFCW01000078">
    <property type="protein sequence ID" value="EHD07353.1"/>
    <property type="molecule type" value="Genomic_DNA"/>
</dbReference>
<reference evidence="1 2" key="1">
    <citation type="journal article" date="2011" name="BMC Genomics">
        <title>Genome sequencing reveals diversification of virulence factor content and possible host adaptation in distinct subpopulations of Salmonella enterica.</title>
        <authorList>
            <person name="den Bakker H.C."/>
            <person name="Moreno Switt A.I."/>
            <person name="Govoni G."/>
            <person name="Cummings C.A."/>
            <person name="Ranieri M.L."/>
            <person name="Degoricija L."/>
            <person name="Hoelzer K."/>
            <person name="Rodriguez-Rivera L.D."/>
            <person name="Brown S."/>
            <person name="Bolchacova E."/>
            <person name="Furtado M.R."/>
            <person name="Wiedmann M."/>
        </authorList>
    </citation>
    <scope>NUCLEOTIDE SEQUENCE [LARGE SCALE GENOMIC DNA]</scope>
    <source>
        <strain evidence="1 2">R8-2977</strain>
    </source>
</reference>
<protein>
    <submittedName>
        <fullName evidence="1">Uncharacterized protein</fullName>
    </submittedName>
</protein>
<comment type="caution">
    <text evidence="1">The sequence shown here is derived from an EMBL/GenBank/DDBJ whole genome shotgun (WGS) entry which is preliminary data.</text>
</comment>
<proteinExistence type="predicted"/>